<dbReference type="PRINTS" id="PR00080">
    <property type="entry name" value="SDRFAMILY"/>
</dbReference>
<dbReference type="Pfam" id="PF13561">
    <property type="entry name" value="adh_short_C2"/>
    <property type="match status" value="1"/>
</dbReference>
<dbReference type="Gene3D" id="3.40.50.720">
    <property type="entry name" value="NAD(P)-binding Rossmann-like Domain"/>
    <property type="match status" value="1"/>
</dbReference>
<evidence type="ECO:0000256" key="1">
    <source>
        <dbReference type="ARBA" id="ARBA00006484"/>
    </source>
</evidence>
<comment type="similarity">
    <text evidence="1">Belongs to the short-chain dehydrogenases/reductases (SDR) family.</text>
</comment>
<dbReference type="EMBL" id="FLUM01000003">
    <property type="protein sequence ID" value="SBW04161.1"/>
    <property type="molecule type" value="Genomic_DNA"/>
</dbReference>
<protein>
    <submittedName>
        <fullName evidence="3">Uncharacterized oxidoreductase TM_0019</fullName>
        <ecNumber evidence="3">1.-.-.-</ecNumber>
    </submittedName>
</protein>
<name>A0A212JXI9_9BACT</name>
<dbReference type="InterPro" id="IPR020904">
    <property type="entry name" value="Sc_DH/Rdtase_CS"/>
</dbReference>
<dbReference type="AlphaFoldDB" id="A0A212JXI9"/>
<dbReference type="PRINTS" id="PR00081">
    <property type="entry name" value="GDHRDH"/>
</dbReference>
<proteinExistence type="inferred from homology"/>
<dbReference type="RefSeq" id="WP_296942834.1">
    <property type="nucleotide sequence ID" value="NZ_LT599032.1"/>
</dbReference>
<dbReference type="PANTHER" id="PTHR24321:SF8">
    <property type="entry name" value="ESTRADIOL 17-BETA-DEHYDROGENASE 8-RELATED"/>
    <property type="match status" value="1"/>
</dbReference>
<dbReference type="PANTHER" id="PTHR24321">
    <property type="entry name" value="DEHYDROGENASES, SHORT CHAIN"/>
    <property type="match status" value="1"/>
</dbReference>
<dbReference type="EC" id="1.-.-.-" evidence="3"/>
<dbReference type="GO" id="GO:0016491">
    <property type="term" value="F:oxidoreductase activity"/>
    <property type="evidence" value="ECO:0007669"/>
    <property type="project" value="UniProtKB-KW"/>
</dbReference>
<sequence>MKNTLENKVTFVTGGALGIGKAIVTAFCKAGADVFFCDINEKEGKQLSDELNDYKCTFAKADISDKGALANVITSIVSQKGDIDIIINNAGVSRFASILDMSVNGFDKVLKTNLRPVFITAKLLAKHRSKSRSKNNYGRIINMSSTRYLMSEPDSEAYAASKGGIVSLTHALAISLSKYNITVNCISPGWIDTGHYGELRPIDHEQHPSNRVGTPEDIARMCIYLCQPENNFINGQNIIIDGGMTKKMIYEE</sequence>
<reference evidence="3" key="1">
    <citation type="submission" date="2016-04" db="EMBL/GenBank/DDBJ databases">
        <authorList>
            <person name="Evans L.H."/>
            <person name="Alamgir A."/>
            <person name="Owens N."/>
            <person name="Weber N.D."/>
            <person name="Virtaneva K."/>
            <person name="Barbian K."/>
            <person name="Babar A."/>
            <person name="Rosenke K."/>
        </authorList>
    </citation>
    <scope>NUCLEOTIDE SEQUENCE</scope>
    <source>
        <strain evidence="3">86-1</strain>
    </source>
</reference>
<dbReference type="FunFam" id="3.40.50.720:FF:000084">
    <property type="entry name" value="Short-chain dehydrogenase reductase"/>
    <property type="match status" value="1"/>
</dbReference>
<dbReference type="PROSITE" id="PS00061">
    <property type="entry name" value="ADH_SHORT"/>
    <property type="match status" value="1"/>
</dbReference>
<gene>
    <name evidence="3" type="ORF">KL86DYS1_30766</name>
</gene>
<accession>A0A212JXI9</accession>
<evidence type="ECO:0000313" key="3">
    <source>
        <dbReference type="EMBL" id="SBW04161.1"/>
    </source>
</evidence>
<dbReference type="SUPFAM" id="SSF51735">
    <property type="entry name" value="NAD(P)-binding Rossmann-fold domains"/>
    <property type="match status" value="1"/>
</dbReference>
<dbReference type="InterPro" id="IPR002347">
    <property type="entry name" value="SDR_fam"/>
</dbReference>
<organism evidence="3">
    <name type="scientific">uncultured Dysgonomonas sp</name>
    <dbReference type="NCBI Taxonomy" id="206096"/>
    <lineage>
        <taxon>Bacteria</taxon>
        <taxon>Pseudomonadati</taxon>
        <taxon>Bacteroidota</taxon>
        <taxon>Bacteroidia</taxon>
        <taxon>Bacteroidales</taxon>
        <taxon>Dysgonomonadaceae</taxon>
        <taxon>Dysgonomonas</taxon>
        <taxon>environmental samples</taxon>
    </lineage>
</organism>
<dbReference type="InterPro" id="IPR036291">
    <property type="entry name" value="NAD(P)-bd_dom_sf"/>
</dbReference>
<keyword evidence="2 3" id="KW-0560">Oxidoreductase</keyword>
<evidence type="ECO:0000256" key="2">
    <source>
        <dbReference type="ARBA" id="ARBA00023002"/>
    </source>
</evidence>